<evidence type="ECO:0000313" key="6">
    <source>
        <dbReference type="Proteomes" id="UP001055117"/>
    </source>
</evidence>
<dbReference type="SUPFAM" id="SSF51206">
    <property type="entry name" value="cAMP-binding domain-like"/>
    <property type="match status" value="1"/>
</dbReference>
<evidence type="ECO:0000259" key="4">
    <source>
        <dbReference type="PROSITE" id="PS51063"/>
    </source>
</evidence>
<feature type="domain" description="HTH crp-type" evidence="4">
    <location>
        <begin position="155"/>
        <end position="229"/>
    </location>
</feature>
<evidence type="ECO:0000256" key="2">
    <source>
        <dbReference type="ARBA" id="ARBA00023125"/>
    </source>
</evidence>
<dbReference type="InterPro" id="IPR036390">
    <property type="entry name" value="WH_DNA-bd_sf"/>
</dbReference>
<dbReference type="PROSITE" id="PS51063">
    <property type="entry name" value="HTH_CRP_2"/>
    <property type="match status" value="1"/>
</dbReference>
<dbReference type="SMART" id="SM00419">
    <property type="entry name" value="HTH_CRP"/>
    <property type="match status" value="1"/>
</dbReference>
<sequence length="245" mass="27266">MSDALGSDQSPPALLIRKLASTAQLSDRDRGAIGMLPFAVLTFPGRTSIVHEGDAPKQCCLILDGWAYRCRTLANGQRQIFAFYVPGDMPDIESLHLHVMDQGLVAIAQTTVAFVAHKDMRALIQSNTNVAMALWRDTLIDATRCRERVISLGRRQAVGRMAHLFCEMYVRLRTVALADDLRYLLPLTQAELADALGLSSVHANRSLQELRKMGLVTLHRRELIIQDWSGLATTAEFDPSYLHLI</sequence>
<keyword evidence="3" id="KW-0804">Transcription</keyword>
<evidence type="ECO:0000256" key="1">
    <source>
        <dbReference type="ARBA" id="ARBA00023015"/>
    </source>
</evidence>
<evidence type="ECO:0000256" key="3">
    <source>
        <dbReference type="ARBA" id="ARBA00023163"/>
    </source>
</evidence>
<name>A0ABQ4QM01_9HYPH</name>
<keyword evidence="6" id="KW-1185">Reference proteome</keyword>
<evidence type="ECO:0000313" key="5">
    <source>
        <dbReference type="EMBL" id="GJD46074.1"/>
    </source>
</evidence>
<dbReference type="Pfam" id="PF00027">
    <property type="entry name" value="cNMP_binding"/>
    <property type="match status" value="1"/>
</dbReference>
<dbReference type="Proteomes" id="UP001055117">
    <property type="component" value="Unassembled WGS sequence"/>
</dbReference>
<comment type="caution">
    <text evidence="5">The sequence shown here is derived from an EMBL/GenBank/DDBJ whole genome shotgun (WGS) entry which is preliminary data.</text>
</comment>
<dbReference type="InterPro" id="IPR014710">
    <property type="entry name" value="RmlC-like_jellyroll"/>
</dbReference>
<dbReference type="InterPro" id="IPR036388">
    <property type="entry name" value="WH-like_DNA-bd_sf"/>
</dbReference>
<protein>
    <recommendedName>
        <fullName evidence="4">HTH crp-type domain-containing protein</fullName>
    </recommendedName>
</protein>
<dbReference type="Gene3D" id="1.10.10.10">
    <property type="entry name" value="Winged helix-like DNA-binding domain superfamily/Winged helix DNA-binding domain"/>
    <property type="match status" value="1"/>
</dbReference>
<keyword evidence="1" id="KW-0805">Transcription regulation</keyword>
<dbReference type="EMBL" id="BPQG01000065">
    <property type="protein sequence ID" value="GJD46074.1"/>
    <property type="molecule type" value="Genomic_DNA"/>
</dbReference>
<proteinExistence type="predicted"/>
<gene>
    <name evidence="5" type="ORF">AFCDBAGC_3954</name>
</gene>
<dbReference type="RefSeq" id="WP_238272799.1">
    <property type="nucleotide sequence ID" value="NZ_BPQG01000065.1"/>
</dbReference>
<reference evidence="5 6" key="1">
    <citation type="journal article" date="2021" name="Front. Microbiol.">
        <title>Comprehensive Comparative Genomics and Phenotyping of Methylobacterium Species.</title>
        <authorList>
            <person name="Alessa O."/>
            <person name="Ogura Y."/>
            <person name="Fujitani Y."/>
            <person name="Takami H."/>
            <person name="Hayashi T."/>
            <person name="Sahin N."/>
            <person name="Tani A."/>
        </authorList>
    </citation>
    <scope>NUCLEOTIDE SEQUENCE [LARGE SCALE GENOMIC DNA]</scope>
    <source>
        <strain evidence="5 6">DSM 23679</strain>
    </source>
</reference>
<dbReference type="Pfam" id="PF13545">
    <property type="entry name" value="HTH_Crp_2"/>
    <property type="match status" value="1"/>
</dbReference>
<accession>A0ABQ4QM01</accession>
<dbReference type="InterPro" id="IPR012318">
    <property type="entry name" value="HTH_CRP"/>
</dbReference>
<dbReference type="CDD" id="cd00038">
    <property type="entry name" value="CAP_ED"/>
    <property type="match status" value="1"/>
</dbReference>
<dbReference type="Gene3D" id="2.60.120.10">
    <property type="entry name" value="Jelly Rolls"/>
    <property type="match status" value="1"/>
</dbReference>
<organism evidence="5 6">
    <name type="scientific">Methylobacterium cerastii</name>
    <dbReference type="NCBI Taxonomy" id="932741"/>
    <lineage>
        <taxon>Bacteria</taxon>
        <taxon>Pseudomonadati</taxon>
        <taxon>Pseudomonadota</taxon>
        <taxon>Alphaproteobacteria</taxon>
        <taxon>Hyphomicrobiales</taxon>
        <taxon>Methylobacteriaceae</taxon>
        <taxon>Methylobacterium</taxon>
    </lineage>
</organism>
<keyword evidence="2" id="KW-0238">DNA-binding</keyword>
<dbReference type="SUPFAM" id="SSF46785">
    <property type="entry name" value="Winged helix' DNA-binding domain"/>
    <property type="match status" value="1"/>
</dbReference>
<dbReference type="InterPro" id="IPR018490">
    <property type="entry name" value="cNMP-bd_dom_sf"/>
</dbReference>
<dbReference type="InterPro" id="IPR000595">
    <property type="entry name" value="cNMP-bd_dom"/>
</dbReference>